<dbReference type="SUPFAM" id="SSF52317">
    <property type="entry name" value="Class I glutamine amidotransferase-like"/>
    <property type="match status" value="1"/>
</dbReference>
<feature type="domain" description="PKD" evidence="6">
    <location>
        <begin position="698"/>
        <end position="780"/>
    </location>
</feature>
<dbReference type="EMBL" id="JAUJEB010000010">
    <property type="protein sequence ID" value="MDN5216720.1"/>
    <property type="molecule type" value="Genomic_DNA"/>
</dbReference>
<dbReference type="Pfam" id="PF06283">
    <property type="entry name" value="ThuA"/>
    <property type="match status" value="1"/>
</dbReference>
<dbReference type="Gene3D" id="2.60.120.260">
    <property type="entry name" value="Galactose-binding domain-like"/>
    <property type="match status" value="1"/>
</dbReference>
<dbReference type="Pfam" id="PF07995">
    <property type="entry name" value="GSDH"/>
    <property type="match status" value="1"/>
</dbReference>
<keyword evidence="9" id="KW-1185">Reference proteome</keyword>
<dbReference type="Pfam" id="PF00034">
    <property type="entry name" value="Cytochrom_C"/>
    <property type="match status" value="1"/>
</dbReference>
<evidence type="ECO:0000256" key="2">
    <source>
        <dbReference type="ARBA" id="ARBA00022723"/>
    </source>
</evidence>
<organism evidence="8 9">
    <name type="scientific">Agaribacillus aureus</name>
    <dbReference type="NCBI Taxonomy" id="3051825"/>
    <lineage>
        <taxon>Bacteria</taxon>
        <taxon>Pseudomonadati</taxon>
        <taxon>Bacteroidota</taxon>
        <taxon>Cytophagia</taxon>
        <taxon>Cytophagales</taxon>
        <taxon>Splendidivirgaceae</taxon>
        <taxon>Agaribacillus</taxon>
    </lineage>
</organism>
<dbReference type="InterPro" id="IPR000601">
    <property type="entry name" value="PKD_dom"/>
</dbReference>
<evidence type="ECO:0000256" key="1">
    <source>
        <dbReference type="ARBA" id="ARBA00022617"/>
    </source>
</evidence>
<dbReference type="Gene3D" id="1.10.760.10">
    <property type="entry name" value="Cytochrome c-like domain"/>
    <property type="match status" value="1"/>
</dbReference>
<feature type="domain" description="Cytochrome c" evidence="7">
    <location>
        <begin position="848"/>
        <end position="938"/>
    </location>
</feature>
<name>A0ABT8LFZ6_9BACT</name>
<keyword evidence="1 4" id="KW-0349">Heme</keyword>
<sequence>MKKSLQLFILIILVLSTNSCDLAAKRDKKVLVFSKTAGFRHDSIEPGVQAIMALGQKHGFLVDTTENAALFTEENLKQYSTVIFLNTTGDVLDYYQQADFQRYIQAGGGFVGIHAAADTEYHWMWYGKLVGGYFNGHPNNPNVREAKIQVLDKNHEATKALDDEWQRADEWYNYKSLNPDTKVLMNLDETSYEGGTNGENHPIAWYHDYDGGRAFYTGLGHTKESFTEEAYLTHILGGINYAIGENKPLDYSKATTYRLPEENRFTKVVLESNLNEPLEMTILSDGKILFVERRGQLKLHDPELDTTKVIANIPVHTKFEDGLLGLALDPDYDNNNWIYLYYSPAGDEPVQHLSRFELHGEDLDMDSEIVMLKVPVQRDECCHTGGSIEFGPDGNLFLSTGDDTNPFKIQGYAPIDERRKKRPWDAQRSSGNTNDLRGKILRIHPEPDGTYTIPDGNLFPKDDTLSKPEIYVMGCRNPYRISIDQKTGYLYWGDVGPDAGEESKKRGPRGHDEINQARAAGFFGWPYFVGNNKAYRDYDFSSKKSGDYFDPDKPINLSVNNTGRTELPPAQSAFIWYPYAESPEFPIVGEGGRNAMAGPVVHSENFAGLENKFPDYFDKKMFIYDWIRDWILIVTMDENGDLANLDPFMPSTDFSNIMDFEFGPDGSLYGVEYGEKWFSQNQDATLFRIDYNGGNRPPVVKVAADKTVGAAPLTVNFSAEVTDHDGDEVTYSWEFMQKGGTPVAEESPSFTFPTAGIYKATLTVTDTEGNLGTDQLEIRVGNDRPNLGIALEGNKTFYFDKRKVAYDVTVDDSEDGSTKDGTISAEDVYLTIDYLDQGFDKTLIEQGHQENEGFSKFIVGKRLMEGSDCKACHQKEEKSIGPSYLQVAEKYNENDLDYLANKIIKGGGGVWGEQAMAAHPQLSKEDAEQIATYILSINDEKNTGSGLPLAGDFTFNEHLKTPLKGTYFIKASYTDKGASKIGPLSVGETLVLRSPDIPAKNFDGNSESMVVEIPGTKTEVVVFFHESYVHFNNIDLTAVKSITLMAGKNDDVVGGEIEVRADGPDGKLIGKAEIMENKPLYPVVIDLGEAEVAGIHDLYLVGKNDQSNGVPLFGVVNIIFDF</sequence>
<evidence type="ECO:0000256" key="5">
    <source>
        <dbReference type="SAM" id="SignalP"/>
    </source>
</evidence>
<evidence type="ECO:0000313" key="8">
    <source>
        <dbReference type="EMBL" id="MDN5216720.1"/>
    </source>
</evidence>
<reference evidence="8" key="1">
    <citation type="submission" date="2023-06" db="EMBL/GenBank/DDBJ databases">
        <title>Genomic of Agaribacillus aureum.</title>
        <authorList>
            <person name="Wang G."/>
        </authorList>
    </citation>
    <scope>NUCLEOTIDE SEQUENCE</scope>
    <source>
        <strain evidence="8">BMA12</strain>
    </source>
</reference>
<keyword evidence="3 4" id="KW-0408">Iron</keyword>
<keyword evidence="2 4" id="KW-0479">Metal-binding</keyword>
<protein>
    <submittedName>
        <fullName evidence="8">ThuA domain-containing protein</fullName>
    </submittedName>
</protein>
<evidence type="ECO:0000256" key="4">
    <source>
        <dbReference type="PROSITE-ProRule" id="PRU00433"/>
    </source>
</evidence>
<dbReference type="Proteomes" id="UP001172083">
    <property type="component" value="Unassembled WGS sequence"/>
</dbReference>
<dbReference type="Pfam" id="PF00801">
    <property type="entry name" value="PKD"/>
    <property type="match status" value="1"/>
</dbReference>
<dbReference type="RefSeq" id="WP_346762058.1">
    <property type="nucleotide sequence ID" value="NZ_JAUJEB010000010.1"/>
</dbReference>
<dbReference type="SUPFAM" id="SSF49299">
    <property type="entry name" value="PKD domain"/>
    <property type="match status" value="1"/>
</dbReference>
<dbReference type="InterPro" id="IPR005084">
    <property type="entry name" value="CBM6"/>
</dbReference>
<dbReference type="PROSITE" id="PS51007">
    <property type="entry name" value="CYTC"/>
    <property type="match status" value="1"/>
</dbReference>
<dbReference type="SMART" id="SM00089">
    <property type="entry name" value="PKD"/>
    <property type="match status" value="1"/>
</dbReference>
<dbReference type="InterPro" id="IPR036909">
    <property type="entry name" value="Cyt_c-like_dom_sf"/>
</dbReference>
<evidence type="ECO:0000259" key="6">
    <source>
        <dbReference type="PROSITE" id="PS50093"/>
    </source>
</evidence>
<gene>
    <name evidence="8" type="ORF">QQ020_31915</name>
</gene>
<accession>A0ABT8LFZ6</accession>
<dbReference type="InterPro" id="IPR012938">
    <property type="entry name" value="Glc/Sorbosone_DH"/>
</dbReference>
<dbReference type="Gene3D" id="3.40.50.880">
    <property type="match status" value="1"/>
</dbReference>
<feature type="chain" id="PRO_5046116294" evidence="5">
    <location>
        <begin position="20"/>
        <end position="1122"/>
    </location>
</feature>
<dbReference type="InterPro" id="IPR029010">
    <property type="entry name" value="ThuA-like"/>
</dbReference>
<comment type="caution">
    <text evidence="8">The sequence shown here is derived from an EMBL/GenBank/DDBJ whole genome shotgun (WGS) entry which is preliminary data.</text>
</comment>
<feature type="signal peptide" evidence="5">
    <location>
        <begin position="1"/>
        <end position="19"/>
    </location>
</feature>
<dbReference type="Gene3D" id="2.120.10.30">
    <property type="entry name" value="TolB, C-terminal domain"/>
    <property type="match status" value="1"/>
</dbReference>
<dbReference type="PANTHER" id="PTHR40469">
    <property type="entry name" value="SECRETED GLYCOSYL HYDROLASE"/>
    <property type="match status" value="1"/>
</dbReference>
<dbReference type="InterPro" id="IPR011041">
    <property type="entry name" value="Quinoprot_gluc/sorb_DH_b-prop"/>
</dbReference>
<keyword evidence="5" id="KW-0732">Signal</keyword>
<dbReference type="InterPro" id="IPR009056">
    <property type="entry name" value="Cyt_c-like_dom"/>
</dbReference>
<dbReference type="InterPro" id="IPR035986">
    <property type="entry name" value="PKD_dom_sf"/>
</dbReference>
<dbReference type="Pfam" id="PF03422">
    <property type="entry name" value="CBM_6"/>
    <property type="match status" value="1"/>
</dbReference>
<dbReference type="PROSITE" id="PS50093">
    <property type="entry name" value="PKD"/>
    <property type="match status" value="1"/>
</dbReference>
<dbReference type="SUPFAM" id="SSF50952">
    <property type="entry name" value="Soluble quinoprotein glucose dehydrogenase"/>
    <property type="match status" value="1"/>
</dbReference>
<dbReference type="CDD" id="cd04084">
    <property type="entry name" value="CBM6_xylanase-like"/>
    <property type="match status" value="1"/>
</dbReference>
<dbReference type="InterPro" id="IPR022409">
    <property type="entry name" value="PKD/Chitinase_dom"/>
</dbReference>
<proteinExistence type="predicted"/>
<dbReference type="PANTHER" id="PTHR40469:SF2">
    <property type="entry name" value="GALACTOSE-BINDING DOMAIN-LIKE SUPERFAMILY PROTEIN"/>
    <property type="match status" value="1"/>
</dbReference>
<evidence type="ECO:0000259" key="7">
    <source>
        <dbReference type="PROSITE" id="PS51007"/>
    </source>
</evidence>
<dbReference type="InterPro" id="IPR013783">
    <property type="entry name" value="Ig-like_fold"/>
</dbReference>
<dbReference type="CDD" id="cd00146">
    <property type="entry name" value="PKD"/>
    <property type="match status" value="1"/>
</dbReference>
<evidence type="ECO:0000256" key="3">
    <source>
        <dbReference type="ARBA" id="ARBA00023004"/>
    </source>
</evidence>
<dbReference type="Gene3D" id="2.60.40.10">
    <property type="entry name" value="Immunoglobulins"/>
    <property type="match status" value="1"/>
</dbReference>
<evidence type="ECO:0000313" key="9">
    <source>
        <dbReference type="Proteomes" id="UP001172083"/>
    </source>
</evidence>
<dbReference type="InterPro" id="IPR011042">
    <property type="entry name" value="6-blade_b-propeller_TolB-like"/>
</dbReference>
<dbReference type="SUPFAM" id="SSF46626">
    <property type="entry name" value="Cytochrome c"/>
    <property type="match status" value="1"/>
</dbReference>
<dbReference type="InterPro" id="IPR029062">
    <property type="entry name" value="Class_I_gatase-like"/>
</dbReference>